<dbReference type="AlphaFoldDB" id="A0A3N6PHS3"/>
<gene>
    <name evidence="1" type="ORF">D5R40_19275</name>
</gene>
<reference evidence="1 2" key="1">
    <citation type="journal article" date="2018" name="ACS Chem. Biol.">
        <title>Ketoreductase domain dysfunction expands chemodiversity: malyngamide biosynthesis in the cyanobacterium Okeania hirsuta.</title>
        <authorList>
            <person name="Moss N.A."/>
            <person name="Leao T."/>
            <person name="Rankin M."/>
            <person name="McCullough T.M."/>
            <person name="Qu P."/>
            <person name="Korobeynikov A."/>
            <person name="Smith J.L."/>
            <person name="Gerwick L."/>
            <person name="Gerwick W.H."/>
        </authorList>
    </citation>
    <scope>NUCLEOTIDE SEQUENCE [LARGE SCALE GENOMIC DNA]</scope>
    <source>
        <strain evidence="1 2">PAB10Feb10-1</strain>
    </source>
</reference>
<keyword evidence="2" id="KW-1185">Reference proteome</keyword>
<dbReference type="OrthoDB" id="5297245at2"/>
<dbReference type="RefSeq" id="WP_124145906.1">
    <property type="nucleotide sequence ID" value="NZ_CAWOKI010000128.1"/>
</dbReference>
<name>A0A3N6PHS3_9CYAN</name>
<organism evidence="1 2">
    <name type="scientific">Okeania hirsuta</name>
    <dbReference type="NCBI Taxonomy" id="1458930"/>
    <lineage>
        <taxon>Bacteria</taxon>
        <taxon>Bacillati</taxon>
        <taxon>Cyanobacteriota</taxon>
        <taxon>Cyanophyceae</taxon>
        <taxon>Oscillatoriophycideae</taxon>
        <taxon>Oscillatoriales</taxon>
        <taxon>Microcoleaceae</taxon>
        <taxon>Okeania</taxon>
    </lineage>
</organism>
<dbReference type="Proteomes" id="UP000269154">
    <property type="component" value="Unassembled WGS sequence"/>
</dbReference>
<evidence type="ECO:0008006" key="3">
    <source>
        <dbReference type="Google" id="ProtNLM"/>
    </source>
</evidence>
<evidence type="ECO:0000313" key="1">
    <source>
        <dbReference type="EMBL" id="RQH36640.1"/>
    </source>
</evidence>
<protein>
    <recommendedName>
        <fullName evidence="3">CopG family transcriptional regulator</fullName>
    </recommendedName>
</protein>
<comment type="caution">
    <text evidence="1">The sequence shown here is derived from an EMBL/GenBank/DDBJ whole genome shotgun (WGS) entry which is preliminary data.</text>
</comment>
<proteinExistence type="predicted"/>
<dbReference type="EMBL" id="RCBY01000117">
    <property type="protein sequence ID" value="RQH36640.1"/>
    <property type="molecule type" value="Genomic_DNA"/>
</dbReference>
<accession>A0A3N6PHS3</accession>
<sequence>MKSEYDFSQAEQGKFYHPDAKFHYSIYLEPDVEQFITKIAEQRKIDVQILVYEWLRNHIKNMTIE</sequence>
<evidence type="ECO:0000313" key="2">
    <source>
        <dbReference type="Proteomes" id="UP000269154"/>
    </source>
</evidence>